<keyword evidence="3" id="KW-0479">Metal-binding</keyword>
<dbReference type="Pfam" id="PF17755">
    <property type="entry name" value="UvrA_DNA-bind"/>
    <property type="match status" value="1"/>
</dbReference>
<dbReference type="SUPFAM" id="SSF52540">
    <property type="entry name" value="P-loop containing nucleoside triphosphate hydrolases"/>
    <property type="match status" value="2"/>
</dbReference>
<dbReference type="Gene3D" id="3.40.50.300">
    <property type="entry name" value="P-loop containing nucleotide triphosphate hydrolases"/>
    <property type="match status" value="2"/>
</dbReference>
<dbReference type="GO" id="GO:0006289">
    <property type="term" value="P:nucleotide-excision repair"/>
    <property type="evidence" value="ECO:0007669"/>
    <property type="project" value="InterPro"/>
</dbReference>
<dbReference type="GO" id="GO:0003677">
    <property type="term" value="F:DNA binding"/>
    <property type="evidence" value="ECO:0007669"/>
    <property type="project" value="UniProtKB-KW"/>
</dbReference>
<dbReference type="NCBIfam" id="NF001503">
    <property type="entry name" value="PRK00349.1"/>
    <property type="match status" value="1"/>
</dbReference>
<evidence type="ECO:0000256" key="3">
    <source>
        <dbReference type="ARBA" id="ARBA00022723"/>
    </source>
</evidence>
<dbReference type="InterPro" id="IPR027417">
    <property type="entry name" value="P-loop_NTPase"/>
</dbReference>
<evidence type="ECO:0000256" key="6">
    <source>
        <dbReference type="ARBA" id="ARBA00022763"/>
    </source>
</evidence>
<dbReference type="CDD" id="cd03271">
    <property type="entry name" value="ABC_UvrA_II"/>
    <property type="match status" value="1"/>
</dbReference>
<name>A0AA35TCU9_GEOBA</name>
<dbReference type="Gene3D" id="3.30.1490.20">
    <property type="entry name" value="ATP-grasp fold, A domain"/>
    <property type="match status" value="1"/>
</dbReference>
<dbReference type="Gene3D" id="1.10.8.280">
    <property type="entry name" value="ABC transporter ATPase domain-like"/>
    <property type="match status" value="1"/>
</dbReference>
<dbReference type="AlphaFoldDB" id="A0AA35TCU9"/>
<evidence type="ECO:0000256" key="4">
    <source>
        <dbReference type="ARBA" id="ARBA00022737"/>
    </source>
</evidence>
<comment type="caution">
    <text evidence="15">The sequence shown here is derived from an EMBL/GenBank/DDBJ whole genome shotgun (WGS) entry which is preliminary data.</text>
</comment>
<dbReference type="InterPro" id="IPR041102">
    <property type="entry name" value="UvrA_inter"/>
</dbReference>
<dbReference type="GO" id="GO:0005524">
    <property type="term" value="F:ATP binding"/>
    <property type="evidence" value="ECO:0007669"/>
    <property type="project" value="UniProtKB-KW"/>
</dbReference>
<evidence type="ECO:0000259" key="14">
    <source>
        <dbReference type="PROSITE" id="PS50893"/>
    </source>
</evidence>
<evidence type="ECO:0000256" key="8">
    <source>
        <dbReference type="ARBA" id="ARBA00022771"/>
    </source>
</evidence>
<keyword evidence="12" id="KW-0238">DNA-binding</keyword>
<keyword evidence="4" id="KW-0677">Repeat</keyword>
<dbReference type="InterPro" id="IPR004602">
    <property type="entry name" value="UvrA"/>
</dbReference>
<keyword evidence="2" id="KW-0963">Cytoplasm</keyword>
<keyword evidence="16" id="KW-1185">Reference proteome</keyword>
<evidence type="ECO:0000256" key="1">
    <source>
        <dbReference type="ARBA" id="ARBA00004496"/>
    </source>
</evidence>
<dbReference type="GO" id="GO:0008270">
    <property type="term" value="F:zinc ion binding"/>
    <property type="evidence" value="ECO:0007669"/>
    <property type="project" value="UniProtKB-KW"/>
</dbReference>
<keyword evidence="9" id="KW-0862">Zinc</keyword>
<dbReference type="PROSITE" id="PS50893">
    <property type="entry name" value="ABC_TRANSPORTER_2"/>
    <property type="match status" value="1"/>
</dbReference>
<dbReference type="InterPro" id="IPR017871">
    <property type="entry name" value="ABC_transporter-like_CS"/>
</dbReference>
<evidence type="ECO:0000313" key="15">
    <source>
        <dbReference type="EMBL" id="CAI8045136.1"/>
    </source>
</evidence>
<keyword evidence="13" id="KW-0234">DNA repair</keyword>
<dbReference type="EMBL" id="CASHTH010003452">
    <property type="protein sequence ID" value="CAI8045136.1"/>
    <property type="molecule type" value="Genomic_DNA"/>
</dbReference>
<accession>A0AA35TCU9</accession>
<evidence type="ECO:0000313" key="16">
    <source>
        <dbReference type="Proteomes" id="UP001174909"/>
    </source>
</evidence>
<dbReference type="PANTHER" id="PTHR43152">
    <property type="entry name" value="UVRABC SYSTEM PROTEIN A"/>
    <property type="match status" value="1"/>
</dbReference>
<dbReference type="InterPro" id="IPR041552">
    <property type="entry name" value="UvrA_DNA-bd"/>
</dbReference>
<dbReference type="InterPro" id="IPR003439">
    <property type="entry name" value="ABC_transporter-like_ATP-bd"/>
</dbReference>
<keyword evidence="7" id="KW-0228">DNA excision</keyword>
<reference evidence="15" key="1">
    <citation type="submission" date="2023-03" db="EMBL/GenBank/DDBJ databases">
        <authorList>
            <person name="Steffen K."/>
            <person name="Cardenas P."/>
        </authorList>
    </citation>
    <scope>NUCLEOTIDE SEQUENCE</scope>
</reference>
<evidence type="ECO:0000256" key="11">
    <source>
        <dbReference type="ARBA" id="ARBA00022881"/>
    </source>
</evidence>
<evidence type="ECO:0000256" key="13">
    <source>
        <dbReference type="ARBA" id="ARBA00023204"/>
    </source>
</evidence>
<proteinExistence type="predicted"/>
<organism evidence="15 16">
    <name type="scientific">Geodia barretti</name>
    <name type="common">Barrett's horny sponge</name>
    <dbReference type="NCBI Taxonomy" id="519541"/>
    <lineage>
        <taxon>Eukaryota</taxon>
        <taxon>Metazoa</taxon>
        <taxon>Porifera</taxon>
        <taxon>Demospongiae</taxon>
        <taxon>Heteroscleromorpha</taxon>
        <taxon>Tetractinellida</taxon>
        <taxon>Astrophorina</taxon>
        <taxon>Geodiidae</taxon>
        <taxon>Geodia</taxon>
    </lineage>
</organism>
<evidence type="ECO:0000256" key="7">
    <source>
        <dbReference type="ARBA" id="ARBA00022769"/>
    </source>
</evidence>
<dbReference type="PANTHER" id="PTHR43152:SF3">
    <property type="entry name" value="UVRABC SYSTEM PROTEIN A"/>
    <property type="match status" value="1"/>
</dbReference>
<dbReference type="Gene3D" id="1.20.1580.10">
    <property type="entry name" value="ABC transporter ATPase like domain"/>
    <property type="match status" value="2"/>
</dbReference>
<dbReference type="InterPro" id="IPR013815">
    <property type="entry name" value="ATP_grasp_subdomain_1"/>
</dbReference>
<evidence type="ECO:0000256" key="9">
    <source>
        <dbReference type="ARBA" id="ARBA00022833"/>
    </source>
</evidence>
<comment type="subcellular location">
    <subcellularLocation>
        <location evidence="1">Cytoplasm</location>
    </subcellularLocation>
</comment>
<dbReference type="GO" id="GO:0004518">
    <property type="term" value="F:nuclease activity"/>
    <property type="evidence" value="ECO:0007669"/>
    <property type="project" value="UniProtKB-KW"/>
</dbReference>
<dbReference type="Pfam" id="PF17760">
    <property type="entry name" value="UvrA_inter"/>
    <property type="match status" value="1"/>
</dbReference>
<dbReference type="PROSITE" id="PS00211">
    <property type="entry name" value="ABC_TRANSPORTER_1"/>
    <property type="match status" value="2"/>
</dbReference>
<keyword evidence="11" id="KW-0267">Excision nuclease</keyword>
<keyword evidence="5" id="KW-0547">Nucleotide-binding</keyword>
<dbReference type="GO" id="GO:0016887">
    <property type="term" value="F:ATP hydrolysis activity"/>
    <property type="evidence" value="ECO:0007669"/>
    <property type="project" value="InterPro"/>
</dbReference>
<dbReference type="Proteomes" id="UP001174909">
    <property type="component" value="Unassembled WGS sequence"/>
</dbReference>
<feature type="domain" description="ABC transporter" evidence="14">
    <location>
        <begin position="594"/>
        <end position="904"/>
    </location>
</feature>
<sequence length="907" mass="98448">MKGIDLDLPRNRLIVVSGPSGSGKSSLAFDTVFAEGQRRYVESLSAYARQFLGRLDKPDVDFIDGLSPAISIEQRTAQRNPRSTVGTVTEIYDYLRLLFARTGRPHCADCGAAISERSTDQIVDAIVSLPAGSRIILLAPVVRDRKGQHRAVFEDAIKAGFVRVRVDGRIHSLDDIPELDRNTTHTIEVVVDRLIGKPDVDKRVAGSVETALEVGSGQLIVLRDGDGGPVEQRFSQTSSCAECGAPFPELEPRLFSFNNPHGACPSCSGLGVSLELDRDLIVPDLSKSFDEGGIATHNPRAKWTRSLFRALARHWGFRLDTPVGELPSVVLDALLFGAGDRIQVEHRTASKASYRYATTYRGVIPDLKRRYLQTASENVKRWLEGFMREQPCDACGGRRLRPEALAVEVTGHSIDQVTALSVSAALDYVRRVRDESGGDWAKVAGQLVKEIGDRLEFMASVGLSYLTLDRGASTLSGGEAQRIRLATQIGSALVGVLYVLDEPTIGLHQRDNDRLLRTLFRLRDRGNTLLVVEHDEQTLRSADYLVDLGPGAGEYGGRVVACGAPPEVQAQDRSVTGRYLAGREVIPTPPQRRQPTGGLTLRGAAANNLRGLDVSLPLGALTVVTGVSGSGKSSLVSDLLGPALRAGLDGRRLPPGLGGIDGCEQIDKVIEIDQGPIGRTPRSNPATYVGLFTPIRELFAALPEARALGYRPGRFSFNVAGGRCENCAGDGQIKIEMHFLPDVFVTCDGRNIDEVLRMSVTEAAEFFRHVPQVARRLSTLQDVGLGYLRLGQSALTLSGGEAQRVKLSLELSRRDTGRTMYLLDEPTTGLHFVDVRQLLAVLQRLVDKGNTVVVIEHHLDVIKQADHVIDLGPEGGMDGGELVATGTPEQVARHEGSHTGRYLKEVL</sequence>
<keyword evidence="8" id="KW-0863">Zinc-finger</keyword>
<evidence type="ECO:0000256" key="10">
    <source>
        <dbReference type="ARBA" id="ARBA00022840"/>
    </source>
</evidence>
<keyword evidence="10" id="KW-0067">ATP-binding</keyword>
<dbReference type="GO" id="GO:0005737">
    <property type="term" value="C:cytoplasm"/>
    <property type="evidence" value="ECO:0007669"/>
    <property type="project" value="UniProtKB-SubCell"/>
</dbReference>
<evidence type="ECO:0000256" key="2">
    <source>
        <dbReference type="ARBA" id="ARBA00022490"/>
    </source>
</evidence>
<keyword evidence="6" id="KW-0227">DNA damage</keyword>
<evidence type="ECO:0000256" key="5">
    <source>
        <dbReference type="ARBA" id="ARBA00022741"/>
    </source>
</evidence>
<evidence type="ECO:0000256" key="12">
    <source>
        <dbReference type="ARBA" id="ARBA00023125"/>
    </source>
</evidence>
<dbReference type="GO" id="GO:0009380">
    <property type="term" value="C:excinuclease repair complex"/>
    <property type="evidence" value="ECO:0007669"/>
    <property type="project" value="InterPro"/>
</dbReference>
<dbReference type="NCBIfam" id="TIGR00630">
    <property type="entry name" value="uvra"/>
    <property type="match status" value="1"/>
</dbReference>
<protein>
    <submittedName>
        <fullName evidence="15">UvrABC system protein A</fullName>
    </submittedName>
</protein>
<gene>
    <name evidence="15" type="ORF">GBAR_LOCUS24978</name>
</gene>